<protein>
    <submittedName>
        <fullName evidence="1">Uncharacterized protein</fullName>
    </submittedName>
</protein>
<reference evidence="1 2" key="1">
    <citation type="submission" date="2019-09" db="EMBL/GenBank/DDBJ databases">
        <authorList>
            <person name="Ou C."/>
        </authorList>
    </citation>
    <scope>NUCLEOTIDE SEQUENCE [LARGE SCALE GENOMIC DNA]</scope>
    <source>
        <strain evidence="1">S2</strain>
        <tissue evidence="1">Leaf</tissue>
    </source>
</reference>
<dbReference type="EMBL" id="SMOL01000402">
    <property type="protein sequence ID" value="KAB2615364.1"/>
    <property type="molecule type" value="Genomic_DNA"/>
</dbReference>
<reference evidence="1 2" key="3">
    <citation type="submission" date="2019-11" db="EMBL/GenBank/DDBJ databases">
        <title>A de novo genome assembly of a pear dwarfing rootstock.</title>
        <authorList>
            <person name="Wang F."/>
            <person name="Wang J."/>
            <person name="Li S."/>
            <person name="Zhang Y."/>
            <person name="Fang M."/>
            <person name="Ma L."/>
            <person name="Zhao Y."/>
            <person name="Jiang S."/>
        </authorList>
    </citation>
    <scope>NUCLEOTIDE SEQUENCE [LARGE SCALE GENOMIC DNA]</scope>
    <source>
        <strain evidence="1">S2</strain>
        <tissue evidence="1">Leaf</tissue>
    </source>
</reference>
<name>A0A5N5GX47_9ROSA</name>
<comment type="caution">
    <text evidence="1">The sequence shown here is derived from an EMBL/GenBank/DDBJ whole genome shotgun (WGS) entry which is preliminary data.</text>
</comment>
<accession>A0A5N5GX47</accession>
<evidence type="ECO:0000313" key="2">
    <source>
        <dbReference type="Proteomes" id="UP000327157"/>
    </source>
</evidence>
<organism evidence="1 2">
    <name type="scientific">Pyrus ussuriensis x Pyrus communis</name>
    <dbReference type="NCBI Taxonomy" id="2448454"/>
    <lineage>
        <taxon>Eukaryota</taxon>
        <taxon>Viridiplantae</taxon>
        <taxon>Streptophyta</taxon>
        <taxon>Embryophyta</taxon>
        <taxon>Tracheophyta</taxon>
        <taxon>Spermatophyta</taxon>
        <taxon>Magnoliopsida</taxon>
        <taxon>eudicotyledons</taxon>
        <taxon>Gunneridae</taxon>
        <taxon>Pentapetalae</taxon>
        <taxon>rosids</taxon>
        <taxon>fabids</taxon>
        <taxon>Rosales</taxon>
        <taxon>Rosaceae</taxon>
        <taxon>Amygdaloideae</taxon>
        <taxon>Maleae</taxon>
        <taxon>Pyrus</taxon>
    </lineage>
</organism>
<gene>
    <name evidence="1" type="ORF">D8674_021952</name>
</gene>
<evidence type="ECO:0000313" key="1">
    <source>
        <dbReference type="EMBL" id="KAB2615364.1"/>
    </source>
</evidence>
<keyword evidence="2" id="KW-1185">Reference proteome</keyword>
<proteinExistence type="predicted"/>
<sequence length="83" mass="9181">MDLTSFDKEINKQSRSATSHPVLKSWAKSNDCAEIDYKGINRFPIILEFYHLRIGASNQISDAATTPGQLYLSASIAEPPPTL</sequence>
<reference evidence="2" key="2">
    <citation type="submission" date="2019-10" db="EMBL/GenBank/DDBJ databases">
        <title>A de novo genome assembly of a pear dwarfing rootstock.</title>
        <authorList>
            <person name="Wang F."/>
            <person name="Wang J."/>
            <person name="Li S."/>
            <person name="Zhang Y."/>
            <person name="Fang M."/>
            <person name="Ma L."/>
            <person name="Zhao Y."/>
            <person name="Jiang S."/>
        </authorList>
    </citation>
    <scope>NUCLEOTIDE SEQUENCE [LARGE SCALE GENOMIC DNA]</scope>
</reference>
<dbReference type="AlphaFoldDB" id="A0A5N5GX47"/>
<dbReference type="Proteomes" id="UP000327157">
    <property type="component" value="Chromosome 3"/>
</dbReference>